<dbReference type="EMBL" id="GBRH01176549">
    <property type="protein sequence ID" value="JAE21347.1"/>
    <property type="molecule type" value="Transcribed_RNA"/>
</dbReference>
<sequence length="33" mass="3541">MGSLLKLNIASRQVFLPCSSILITSFLSSPFAV</sequence>
<proteinExistence type="predicted"/>
<accession>A0A0A9GA41</accession>
<reference evidence="1" key="2">
    <citation type="journal article" date="2015" name="Data Brief">
        <title>Shoot transcriptome of the giant reed, Arundo donax.</title>
        <authorList>
            <person name="Barrero R.A."/>
            <person name="Guerrero F.D."/>
            <person name="Moolhuijzen P."/>
            <person name="Goolsby J.A."/>
            <person name="Tidwell J."/>
            <person name="Bellgard S.E."/>
            <person name="Bellgard M.I."/>
        </authorList>
    </citation>
    <scope>NUCLEOTIDE SEQUENCE</scope>
    <source>
        <tissue evidence="1">Shoot tissue taken approximately 20 cm above the soil surface</tissue>
    </source>
</reference>
<protein>
    <submittedName>
        <fullName evidence="1">Uncharacterized protein</fullName>
    </submittedName>
</protein>
<reference evidence="1" key="1">
    <citation type="submission" date="2014-09" db="EMBL/GenBank/DDBJ databases">
        <authorList>
            <person name="Magalhaes I.L.F."/>
            <person name="Oliveira U."/>
            <person name="Santos F.R."/>
            <person name="Vidigal T.H.D.A."/>
            <person name="Brescovit A.D."/>
            <person name="Santos A.J."/>
        </authorList>
    </citation>
    <scope>NUCLEOTIDE SEQUENCE</scope>
    <source>
        <tissue evidence="1">Shoot tissue taken approximately 20 cm above the soil surface</tissue>
    </source>
</reference>
<organism evidence="1">
    <name type="scientific">Arundo donax</name>
    <name type="common">Giant reed</name>
    <name type="synonym">Donax arundinaceus</name>
    <dbReference type="NCBI Taxonomy" id="35708"/>
    <lineage>
        <taxon>Eukaryota</taxon>
        <taxon>Viridiplantae</taxon>
        <taxon>Streptophyta</taxon>
        <taxon>Embryophyta</taxon>
        <taxon>Tracheophyta</taxon>
        <taxon>Spermatophyta</taxon>
        <taxon>Magnoliopsida</taxon>
        <taxon>Liliopsida</taxon>
        <taxon>Poales</taxon>
        <taxon>Poaceae</taxon>
        <taxon>PACMAD clade</taxon>
        <taxon>Arundinoideae</taxon>
        <taxon>Arundineae</taxon>
        <taxon>Arundo</taxon>
    </lineage>
</organism>
<evidence type="ECO:0000313" key="1">
    <source>
        <dbReference type="EMBL" id="JAE21347.1"/>
    </source>
</evidence>
<name>A0A0A9GA41_ARUDO</name>
<dbReference type="AlphaFoldDB" id="A0A0A9GA41"/>